<accession>A0ABQ0BG37</accession>
<dbReference type="RefSeq" id="WP_118594186.1">
    <property type="nucleotide sequence ID" value="NZ_BAABYW010000001.1"/>
</dbReference>
<organism evidence="1 2">
    <name type="scientific">Blautia hominis</name>
    <dbReference type="NCBI Taxonomy" id="2025493"/>
    <lineage>
        <taxon>Bacteria</taxon>
        <taxon>Bacillati</taxon>
        <taxon>Bacillota</taxon>
        <taxon>Clostridia</taxon>
        <taxon>Lachnospirales</taxon>
        <taxon>Lachnospiraceae</taxon>
        <taxon>Blautia</taxon>
    </lineage>
</organism>
<dbReference type="Proteomes" id="UP001600943">
    <property type="component" value="Unassembled WGS sequence"/>
</dbReference>
<name>A0ABQ0BG37_9FIRM</name>
<proteinExistence type="predicted"/>
<keyword evidence="2" id="KW-1185">Reference proteome</keyword>
<protein>
    <submittedName>
        <fullName evidence="1">Uncharacterized protein</fullName>
    </submittedName>
</protein>
<comment type="caution">
    <text evidence="1">The sequence shown here is derived from an EMBL/GenBank/DDBJ whole genome shotgun (WGS) entry which is preliminary data.</text>
</comment>
<gene>
    <name evidence="1" type="ORF">K040078D81_45490</name>
</gene>
<sequence length="64" mass="7425">MRAFQVSRQAESPLNEKIKAINGYETGDLLYVLRAFEAEPENYEPEVIQAVSKRLYEKGIMLLY</sequence>
<reference evidence="1 2" key="1">
    <citation type="submission" date="2024-04" db="EMBL/GenBank/DDBJ databases">
        <title>Defined microbial consortia suppress multidrug-resistant proinflammatory Enterobacteriaceae via ecological control.</title>
        <authorList>
            <person name="Furuichi M."/>
            <person name="Kawaguchi T."/>
            <person name="Pust M."/>
            <person name="Yasuma K."/>
            <person name="Plichta D."/>
            <person name="Hasegawa N."/>
            <person name="Ohya T."/>
            <person name="Bhattarai S."/>
            <person name="Sasajima S."/>
            <person name="Aoto Y."/>
            <person name="Tuganbaev T."/>
            <person name="Yaginuma M."/>
            <person name="Ueda M."/>
            <person name="Okahashi N."/>
            <person name="Amafuji K."/>
            <person name="Kiridooshi Y."/>
            <person name="Sugita K."/>
            <person name="Strazar M."/>
            <person name="Skelly A."/>
            <person name="Suda W."/>
            <person name="Hattori M."/>
            <person name="Nakamoto N."/>
            <person name="Caballero S."/>
            <person name="Norman J."/>
            <person name="Olle B."/>
            <person name="Tanoue T."/>
            <person name="Arita M."/>
            <person name="Bucci V."/>
            <person name="Atarashi K."/>
            <person name="Xavier R."/>
            <person name="Honda K."/>
        </authorList>
    </citation>
    <scope>NUCLEOTIDE SEQUENCE [LARGE SCALE GENOMIC DNA]</scope>
    <source>
        <strain evidence="2">k04-0078-D8-1</strain>
    </source>
</reference>
<evidence type="ECO:0000313" key="2">
    <source>
        <dbReference type="Proteomes" id="UP001600943"/>
    </source>
</evidence>
<evidence type="ECO:0000313" key="1">
    <source>
        <dbReference type="EMBL" id="GAA6410432.1"/>
    </source>
</evidence>
<dbReference type="EMBL" id="BAABYW010000001">
    <property type="protein sequence ID" value="GAA6410432.1"/>
    <property type="molecule type" value="Genomic_DNA"/>
</dbReference>